<comment type="caution">
    <text evidence="2">The sequence shown here is derived from an EMBL/GenBank/DDBJ whole genome shotgun (WGS) entry which is preliminary data.</text>
</comment>
<reference evidence="3" key="1">
    <citation type="journal article" date="2019" name="Int. J. Syst. Evol. Microbiol.">
        <title>The Global Catalogue of Microorganisms (GCM) 10K type strain sequencing project: providing services to taxonomists for standard genome sequencing and annotation.</title>
        <authorList>
            <consortium name="The Broad Institute Genomics Platform"/>
            <consortium name="The Broad Institute Genome Sequencing Center for Infectious Disease"/>
            <person name="Wu L."/>
            <person name="Ma J."/>
        </authorList>
    </citation>
    <scope>NUCLEOTIDE SEQUENCE [LARGE SCALE GENOMIC DNA]</scope>
    <source>
        <strain evidence="3">JCM 16908</strain>
    </source>
</reference>
<evidence type="ECO:0008006" key="4">
    <source>
        <dbReference type="Google" id="ProtNLM"/>
    </source>
</evidence>
<dbReference type="RefSeq" id="WP_425566841.1">
    <property type="nucleotide sequence ID" value="NZ_BAAAZR010000001.1"/>
</dbReference>
<dbReference type="Proteomes" id="UP001500888">
    <property type="component" value="Unassembled WGS sequence"/>
</dbReference>
<accession>A0ABP7HDT1</accession>
<organism evidence="2 3">
    <name type="scientific">Sphaerisporangium flaviroseum</name>
    <dbReference type="NCBI Taxonomy" id="509199"/>
    <lineage>
        <taxon>Bacteria</taxon>
        <taxon>Bacillati</taxon>
        <taxon>Actinomycetota</taxon>
        <taxon>Actinomycetes</taxon>
        <taxon>Streptosporangiales</taxon>
        <taxon>Streptosporangiaceae</taxon>
        <taxon>Sphaerisporangium</taxon>
    </lineage>
</organism>
<feature type="region of interest" description="Disordered" evidence="1">
    <location>
        <begin position="1"/>
        <end position="20"/>
    </location>
</feature>
<dbReference type="EMBL" id="BAAAZR010000001">
    <property type="protein sequence ID" value="GAA3789968.1"/>
    <property type="molecule type" value="Genomic_DNA"/>
</dbReference>
<feature type="region of interest" description="Disordered" evidence="1">
    <location>
        <begin position="69"/>
        <end position="92"/>
    </location>
</feature>
<dbReference type="SUPFAM" id="SSF50475">
    <property type="entry name" value="FMN-binding split barrel"/>
    <property type="match status" value="1"/>
</dbReference>
<evidence type="ECO:0000256" key="1">
    <source>
        <dbReference type="SAM" id="MobiDB-lite"/>
    </source>
</evidence>
<protein>
    <recommendedName>
        <fullName evidence="4">Pyridoxamine 5'-phosphate oxidase putative domain-containing protein</fullName>
    </recommendedName>
</protein>
<gene>
    <name evidence="2" type="ORF">GCM10022226_06060</name>
</gene>
<dbReference type="Gene3D" id="2.30.110.10">
    <property type="entry name" value="Electron Transport, Fmn-binding Protein, Chain A"/>
    <property type="match status" value="1"/>
</dbReference>
<dbReference type="InterPro" id="IPR012349">
    <property type="entry name" value="Split_barrel_FMN-bd"/>
</dbReference>
<proteinExistence type="predicted"/>
<sequence length="92" mass="9535">MAGSEPIAEKPSSPSGAPLTALTWTDARKRLSDSEDYLLATSGTGGRVHTVPVSGVWLEGAVCFSTAQQTRKASDLAENDNCGQHSGTRSTG</sequence>
<evidence type="ECO:0000313" key="3">
    <source>
        <dbReference type="Proteomes" id="UP001500888"/>
    </source>
</evidence>
<evidence type="ECO:0000313" key="2">
    <source>
        <dbReference type="EMBL" id="GAA3789968.1"/>
    </source>
</evidence>
<name>A0ABP7HDT1_9ACTN</name>
<keyword evidence="3" id="KW-1185">Reference proteome</keyword>
<feature type="compositionally biased region" description="Polar residues" evidence="1">
    <location>
        <begin position="81"/>
        <end position="92"/>
    </location>
</feature>